<dbReference type="PROSITE" id="PS50113">
    <property type="entry name" value="PAC"/>
    <property type="match status" value="6"/>
</dbReference>
<comment type="caution">
    <text evidence="5">The sequence shown here is derived from an EMBL/GenBank/DDBJ whole genome shotgun (WGS) entry which is preliminary data.</text>
</comment>
<dbReference type="InterPro" id="IPR029016">
    <property type="entry name" value="GAF-like_dom_sf"/>
</dbReference>
<feature type="domain" description="PAC" evidence="2">
    <location>
        <begin position="388"/>
        <end position="441"/>
    </location>
</feature>
<dbReference type="InterPro" id="IPR043128">
    <property type="entry name" value="Rev_trsase/Diguanyl_cyclase"/>
</dbReference>
<dbReference type="SMART" id="SM00052">
    <property type="entry name" value="EAL"/>
    <property type="match status" value="1"/>
</dbReference>
<dbReference type="SUPFAM" id="SSF55785">
    <property type="entry name" value="PYP-like sensor domain (PAS domain)"/>
    <property type="match status" value="6"/>
</dbReference>
<dbReference type="CDD" id="cd00130">
    <property type="entry name" value="PAS"/>
    <property type="match status" value="5"/>
</dbReference>
<dbReference type="PROSITE" id="PS50883">
    <property type="entry name" value="EAL"/>
    <property type="match status" value="1"/>
</dbReference>
<evidence type="ECO:0000259" key="1">
    <source>
        <dbReference type="PROSITE" id="PS50112"/>
    </source>
</evidence>
<evidence type="ECO:0000313" key="5">
    <source>
        <dbReference type="EMBL" id="MCY0093219.1"/>
    </source>
</evidence>
<dbReference type="InterPro" id="IPR001633">
    <property type="entry name" value="EAL_dom"/>
</dbReference>
<dbReference type="InterPro" id="IPR003018">
    <property type="entry name" value="GAF"/>
</dbReference>
<dbReference type="Gene3D" id="3.20.20.450">
    <property type="entry name" value="EAL domain"/>
    <property type="match status" value="1"/>
</dbReference>
<dbReference type="Gene3D" id="3.30.450.20">
    <property type="entry name" value="PAS domain"/>
    <property type="match status" value="6"/>
</dbReference>
<feature type="domain" description="PAS" evidence="1">
    <location>
        <begin position="826"/>
        <end position="899"/>
    </location>
</feature>
<reference evidence="5" key="1">
    <citation type="submission" date="2022-10" db="EMBL/GenBank/DDBJ databases">
        <title>Hoeflea sp. J2-29, isolated from marine algae.</title>
        <authorList>
            <person name="Kristyanto S."/>
            <person name="Kim J.M."/>
            <person name="Jeon C.O."/>
        </authorList>
    </citation>
    <scope>NUCLEOTIDE SEQUENCE</scope>
    <source>
        <strain evidence="5">J2-29</strain>
    </source>
</reference>
<dbReference type="InterPro" id="IPR035919">
    <property type="entry name" value="EAL_sf"/>
</dbReference>
<dbReference type="Pfam" id="PF00563">
    <property type="entry name" value="EAL"/>
    <property type="match status" value="1"/>
</dbReference>
<feature type="domain" description="PAC" evidence="2">
    <location>
        <begin position="644"/>
        <end position="697"/>
    </location>
</feature>
<dbReference type="SMART" id="SM00065">
    <property type="entry name" value="GAF"/>
    <property type="match status" value="1"/>
</dbReference>
<feature type="domain" description="EAL" evidence="3">
    <location>
        <begin position="1132"/>
        <end position="1378"/>
    </location>
</feature>
<dbReference type="Pfam" id="PF01590">
    <property type="entry name" value="GAF"/>
    <property type="match status" value="1"/>
</dbReference>
<gene>
    <name evidence="5" type="ORF">OEG82_04105</name>
</gene>
<evidence type="ECO:0000259" key="2">
    <source>
        <dbReference type="PROSITE" id="PS50113"/>
    </source>
</evidence>
<dbReference type="PANTHER" id="PTHR44757:SF4">
    <property type="entry name" value="DIGUANYLATE CYCLASE DGCE-RELATED"/>
    <property type="match status" value="1"/>
</dbReference>
<dbReference type="CDD" id="cd01948">
    <property type="entry name" value="EAL"/>
    <property type="match status" value="1"/>
</dbReference>
<dbReference type="SMART" id="SM00086">
    <property type="entry name" value="PAC"/>
    <property type="match status" value="6"/>
</dbReference>
<dbReference type="SUPFAM" id="SSF141868">
    <property type="entry name" value="EAL domain-like"/>
    <property type="match status" value="1"/>
</dbReference>
<dbReference type="SUPFAM" id="SSF55781">
    <property type="entry name" value="GAF domain-like"/>
    <property type="match status" value="1"/>
</dbReference>
<feature type="domain" description="PAS" evidence="1">
    <location>
        <begin position="311"/>
        <end position="384"/>
    </location>
</feature>
<protein>
    <submittedName>
        <fullName evidence="5">PAS domain-containing protein</fullName>
    </submittedName>
</protein>
<evidence type="ECO:0000259" key="4">
    <source>
        <dbReference type="PROSITE" id="PS50887"/>
    </source>
</evidence>
<dbReference type="Proteomes" id="UP001081283">
    <property type="component" value="Unassembled WGS sequence"/>
</dbReference>
<sequence>MADTLQLSDTTEPARAEISRDEASRLKALRDLRVLDTAPEVEFDALVSAAALVCGTPISLITLVDQDRQWFKANFGLPGVVETHRDISLCSHAICGDELMEVEDASLDPRFADNPMVTGGPEFRFYAGVPLSLSNGQNVGTLCVVDHKPQTLTPHQREILKHLACAATRALEARLTLDYERELLMVQSRAASIVSNSVDAIVTVGLDGIIQLWNASAEEMFGFSTEEAVGQPISLIMVPEMGAEPGADYQIGDTGQGTTRETVRQTRDGTILPVSVSSGPVFSDTGEIVGKTEIMRDISDSVSVTRELIEERQRFEYIIEATEAGTWEWNHQTGEARFNERWAEMIGCTLDELAPVSMQIWKDAIHPDDLEMTELQLQQHFDGQTPAYMSEVRIRHKDGHWVWVLNRGKVLTRTEDGAPEWMFGTQQDITEQKLQEEMLRESETFLDRTGRAAGVGGWQIDLASGRIVWSAETCRIHGVEPGYVPHLDEAINFYAPEARPAVQAAVQRSMEGGEGWDLELPFIKAGGQRIWVRAVGTAEFEGGRPVRLTGAFQDISDQVEQRMALEKLRDRQLAATENGQIGIWDADLTAGKTHYSEMWCDLIGYTREEVGDSPDIWLQFVHPTDKERLKTSDLDHIAGKTPYFEEQFRMLHKNGSWVWILDRGRVFARDENGTPTRMIGTHIDITSQKEAERQQFLLAERVKIATDSGGIGIWDFDLVDNLFTWDSWMYHLYGLPQREGERVPENWQKYFHPDDIDRIESAVRKTIEEGVPLEEEHRIIRPDRSIRYIRLSAKAVSDPAGNAMRLIGAAWDVTETRQLALELQEQHEMLRVTLHSIGDAVMTTDADGAVAWLNPVAERMTGWSSDEAMGQPSHVVFNIVHEETGQCAQDPIRACLEMTNVVGLDRDTMLIARDGREFSIEDSAAPIRNSDGDILGVVLVFHDVSEQRRMSREMRHRATHDPLTGLINRAEFDRRLTAVFEKSQIDEARNVLLYIDLDQFKIVNDSCGHAVGDILLKQVSKLLAETIRSGDTLARLGGDEFAVLLEQCSIENATRIAQKMCDRMSDFRFVHDGKRFRVGTSIGLVPVDGTMPSVASILQAADSACYAAKEGGRNRVQIWAGSDKTMAAWSGEMRWASRIEHALDEDGFVLFVQDIRPVCGEAAGRHAELLVRMKHEDGSLIQPAAFLPSAERFNLASRIDRWVLSHAIDWVSNTARTQDLGTICINLSGQSVGDRSFHQHAISMLEEAGEDVCGRLCFEITETAAITNLADARTFIDQVRERKVRVALDDFGAGVSSFGYLKRFPVDYLKIDGQFIRDLIDDPLNDATVRCFVEVAHILNIKTVAEYVGDDAVMSKLAEIGVDYAQGFHLHKPQPLLD</sequence>
<evidence type="ECO:0000313" key="6">
    <source>
        <dbReference type="Proteomes" id="UP001081283"/>
    </source>
</evidence>
<feature type="domain" description="PAS" evidence="1">
    <location>
        <begin position="186"/>
        <end position="240"/>
    </location>
</feature>
<dbReference type="SUPFAM" id="SSF55073">
    <property type="entry name" value="Nucleotide cyclase"/>
    <property type="match status" value="1"/>
</dbReference>
<dbReference type="Gene3D" id="2.10.70.100">
    <property type="match status" value="1"/>
</dbReference>
<dbReference type="InterPro" id="IPR001610">
    <property type="entry name" value="PAC"/>
</dbReference>
<dbReference type="InterPro" id="IPR029787">
    <property type="entry name" value="Nucleotide_cyclase"/>
</dbReference>
<feature type="domain" description="PAC" evidence="2">
    <location>
        <begin position="516"/>
        <end position="567"/>
    </location>
</feature>
<dbReference type="Pfam" id="PF00990">
    <property type="entry name" value="GGDEF"/>
    <property type="match status" value="1"/>
</dbReference>
<proteinExistence type="predicted"/>
<name>A0ABT3YBG5_9HYPH</name>
<dbReference type="PROSITE" id="PS50112">
    <property type="entry name" value="PAS"/>
    <property type="match status" value="4"/>
</dbReference>
<dbReference type="InterPro" id="IPR052155">
    <property type="entry name" value="Biofilm_reg_signaling"/>
</dbReference>
<dbReference type="InterPro" id="IPR000700">
    <property type="entry name" value="PAS-assoc_C"/>
</dbReference>
<feature type="domain" description="PAS" evidence="1">
    <location>
        <begin position="583"/>
        <end position="641"/>
    </location>
</feature>
<evidence type="ECO:0000259" key="3">
    <source>
        <dbReference type="PROSITE" id="PS50883"/>
    </source>
</evidence>
<dbReference type="Pfam" id="PF13426">
    <property type="entry name" value="PAS_9"/>
    <property type="match status" value="1"/>
</dbReference>
<accession>A0ABT3YBG5</accession>
<dbReference type="Gene3D" id="3.30.450.40">
    <property type="match status" value="1"/>
</dbReference>
<dbReference type="SMART" id="SM00267">
    <property type="entry name" value="GGDEF"/>
    <property type="match status" value="1"/>
</dbReference>
<feature type="domain" description="PAC" evidence="2">
    <location>
        <begin position="773"/>
        <end position="825"/>
    </location>
</feature>
<dbReference type="InterPro" id="IPR000160">
    <property type="entry name" value="GGDEF_dom"/>
</dbReference>
<dbReference type="CDD" id="cd01949">
    <property type="entry name" value="GGDEF"/>
    <property type="match status" value="1"/>
</dbReference>
<dbReference type="PANTHER" id="PTHR44757">
    <property type="entry name" value="DIGUANYLATE CYCLASE DGCP"/>
    <property type="match status" value="1"/>
</dbReference>
<dbReference type="EMBL" id="JAOVZQ010000001">
    <property type="protein sequence ID" value="MCY0093219.1"/>
    <property type="molecule type" value="Genomic_DNA"/>
</dbReference>
<organism evidence="5 6">
    <name type="scientific">Hoeflea ulvae</name>
    <dbReference type="NCBI Taxonomy" id="2983764"/>
    <lineage>
        <taxon>Bacteria</taxon>
        <taxon>Pseudomonadati</taxon>
        <taxon>Pseudomonadota</taxon>
        <taxon>Alphaproteobacteria</taxon>
        <taxon>Hyphomicrobiales</taxon>
        <taxon>Rhizobiaceae</taxon>
        <taxon>Hoeflea</taxon>
    </lineage>
</organism>
<feature type="domain" description="PAC" evidence="2">
    <location>
        <begin position="904"/>
        <end position="956"/>
    </location>
</feature>
<dbReference type="InterPro" id="IPR013767">
    <property type="entry name" value="PAS_fold"/>
</dbReference>
<dbReference type="InterPro" id="IPR000014">
    <property type="entry name" value="PAS"/>
</dbReference>
<keyword evidence="6" id="KW-1185">Reference proteome</keyword>
<dbReference type="InterPro" id="IPR013655">
    <property type="entry name" value="PAS_fold_3"/>
</dbReference>
<dbReference type="SMART" id="SM00091">
    <property type="entry name" value="PAS"/>
    <property type="match status" value="6"/>
</dbReference>
<dbReference type="InterPro" id="IPR035965">
    <property type="entry name" value="PAS-like_dom_sf"/>
</dbReference>
<dbReference type="Pfam" id="PF00989">
    <property type="entry name" value="PAS"/>
    <property type="match status" value="1"/>
</dbReference>
<dbReference type="RefSeq" id="WP_267611195.1">
    <property type="nucleotide sequence ID" value="NZ_JAOVZQ010000001.1"/>
</dbReference>
<dbReference type="NCBIfam" id="TIGR00229">
    <property type="entry name" value="sensory_box"/>
    <property type="match status" value="4"/>
</dbReference>
<dbReference type="Gene3D" id="3.30.70.270">
    <property type="match status" value="1"/>
</dbReference>
<dbReference type="NCBIfam" id="TIGR00254">
    <property type="entry name" value="GGDEF"/>
    <property type="match status" value="1"/>
</dbReference>
<dbReference type="PROSITE" id="PS50887">
    <property type="entry name" value="GGDEF"/>
    <property type="match status" value="1"/>
</dbReference>
<dbReference type="Pfam" id="PF08447">
    <property type="entry name" value="PAS_3"/>
    <property type="match status" value="4"/>
</dbReference>
<feature type="domain" description="GGDEF" evidence="4">
    <location>
        <begin position="988"/>
        <end position="1121"/>
    </location>
</feature>
<feature type="domain" description="PAC" evidence="2">
    <location>
        <begin position="258"/>
        <end position="310"/>
    </location>
</feature>